<dbReference type="STRING" id="188477.A0A3S0ZG30"/>
<feature type="compositionally biased region" description="Basic and acidic residues" evidence="1">
    <location>
        <begin position="39"/>
        <end position="58"/>
    </location>
</feature>
<evidence type="ECO:0000313" key="4">
    <source>
        <dbReference type="EMBL" id="RUS78074.1"/>
    </source>
</evidence>
<keyword evidence="5" id="KW-1185">Reference proteome</keyword>
<dbReference type="AlphaFoldDB" id="A0A3S0ZG30"/>
<dbReference type="Pfam" id="PF03200">
    <property type="entry name" value="Glyco_hydro_63"/>
    <property type="match status" value="1"/>
</dbReference>
<dbReference type="GO" id="GO:0004573">
    <property type="term" value="F:Glc3Man9GlcNAc2 oligosaccharide glucosidase activity"/>
    <property type="evidence" value="ECO:0007669"/>
    <property type="project" value="InterPro"/>
</dbReference>
<feature type="domain" description="Glycosyl hydrolase family 63 C-terminal" evidence="2">
    <location>
        <begin position="757"/>
        <end position="844"/>
    </location>
</feature>
<dbReference type="Gene3D" id="1.50.10.10">
    <property type="match status" value="1"/>
</dbReference>
<evidence type="ECO:0000313" key="5">
    <source>
        <dbReference type="Proteomes" id="UP000271974"/>
    </source>
</evidence>
<evidence type="ECO:0000259" key="2">
    <source>
        <dbReference type="Pfam" id="PF03200"/>
    </source>
</evidence>
<sequence>MTSVSKQSSQTQAHSVRSNHSHHKRLNYVSIDKGRKKGKFTDSKKEKSDKEDNPLKEHINDPLFWGPYLADRQWGTIREDYSADGSCWHFLTHSDAVKQAYNWGEDGLFGISDKFGLLCGSLALWNKKDKILKERLFGLNGVEGNHGEDVKELYYYLDNTPKHTYMKALYKYPQVEFPYEALLNHNRSTADPEFEILETGVFDKDYWDVQVEYAKPVAHTIVCRITVMNMSDHEASIDIIPQFYFRNTWSKPGPDLPATVPLFQGVAKDGIDAIYELGIFRINFSHGKEVTLNSLLFTNNNSVTDTLAMLVSLDDRSRMSDAFQRQSGSITASVLLNSPQGGELYKKDAFHRYIVENNKLAVKRDNSGTKCCAWMSVQLPAKGKTCVYWQMFPADSVGESTIRKLDHLVEKQRIKADQFYHELVPSKATPQESLICRQAVAGLLWSKQLYLYNMDQKNKELRQMYGKDYFKSKFGHKRLGWNHLNCHDILLMPDKWEFPWFAAWDLAFHCVSVAHVDMTLAKEQLLLLLSDRYMHQSGQVPGCEFDLGDTNPPIIGWAVWKVFNMEGNKDIPFLKTCFNRLIFCLQWWNKMDPTGMFLYGHGFMGLDNISLFDRSELPSGVHSLKQADCTGWMGLFTLTMLKMAIELCIHDISYTDMAIKFLRHFLFIARAINRNCTEGGLWDEVDKFFYDVAYYQEPHSTPLRIRSWSGIIPLLACCSVNLHHCPLVKTFLLKCDRHFSPFVCKLGEDEFFLTLVSYTKLKLMLKTIFSEEEFLSPYGIRSMSKHYEEHPYQFHVDGHTVSMTYLPGESDSKLFGGNSNWRGPIWLCMNYLFVECLEKYSDLDRVFTLPLCIHYPTKSSSKMTFLTIAMDLCKRVVSIFLPDKNGARPIHGDQEKYLEPEWQKLLLFYEYIHADTGRGCGASHQTGWTALVVEFVRKLRKDSKNVKQTG</sequence>
<dbReference type="InterPro" id="IPR031335">
    <property type="entry name" value="Glyco_hydro_63_C"/>
</dbReference>
<organism evidence="4 5">
    <name type="scientific">Elysia chlorotica</name>
    <name type="common">Eastern emerald elysia</name>
    <name type="synonym">Sea slug</name>
    <dbReference type="NCBI Taxonomy" id="188477"/>
    <lineage>
        <taxon>Eukaryota</taxon>
        <taxon>Metazoa</taxon>
        <taxon>Spiralia</taxon>
        <taxon>Lophotrochozoa</taxon>
        <taxon>Mollusca</taxon>
        <taxon>Gastropoda</taxon>
        <taxon>Heterobranchia</taxon>
        <taxon>Euthyneura</taxon>
        <taxon>Panpulmonata</taxon>
        <taxon>Sacoglossa</taxon>
        <taxon>Placobranchoidea</taxon>
        <taxon>Plakobranchidae</taxon>
        <taxon>Elysia</taxon>
    </lineage>
</organism>
<feature type="region of interest" description="Disordered" evidence="1">
    <location>
        <begin position="1"/>
        <end position="58"/>
    </location>
</feature>
<comment type="caution">
    <text evidence="4">The sequence shown here is derived from an EMBL/GenBank/DDBJ whole genome shotgun (WGS) entry which is preliminary data.</text>
</comment>
<proteinExistence type="predicted"/>
<feature type="compositionally biased region" description="Basic residues" evidence="1">
    <location>
        <begin position="17"/>
        <end position="26"/>
    </location>
</feature>
<accession>A0A3S0ZG30</accession>
<dbReference type="InterPro" id="IPR012341">
    <property type="entry name" value="6hp_glycosidase-like_sf"/>
</dbReference>
<name>A0A3S0ZG30_ELYCH</name>
<evidence type="ECO:0000256" key="1">
    <source>
        <dbReference type="SAM" id="MobiDB-lite"/>
    </source>
</evidence>
<evidence type="ECO:0000259" key="3">
    <source>
        <dbReference type="Pfam" id="PF22422"/>
    </source>
</evidence>
<feature type="domain" description="Mannosylglycerate hydrolase MGH1-like glycoside hydrolase" evidence="3">
    <location>
        <begin position="499"/>
        <end position="602"/>
    </location>
</feature>
<feature type="compositionally biased region" description="Polar residues" evidence="1">
    <location>
        <begin position="1"/>
        <end position="16"/>
    </location>
</feature>
<dbReference type="Proteomes" id="UP000271974">
    <property type="component" value="Unassembled WGS sequence"/>
</dbReference>
<dbReference type="OrthoDB" id="14419at2759"/>
<gene>
    <name evidence="4" type="ORF">EGW08_014154</name>
</gene>
<dbReference type="InterPro" id="IPR008928">
    <property type="entry name" value="6-hairpin_glycosidase_sf"/>
</dbReference>
<dbReference type="GO" id="GO:0009311">
    <property type="term" value="P:oligosaccharide metabolic process"/>
    <property type="evidence" value="ECO:0007669"/>
    <property type="project" value="InterPro"/>
</dbReference>
<dbReference type="Pfam" id="PF22422">
    <property type="entry name" value="MGH1-like_GH"/>
    <property type="match status" value="1"/>
</dbReference>
<dbReference type="PANTHER" id="PTHR10412:SF10">
    <property type="entry name" value="GLYCOSYL HYDROLASE FAMILY 63 C-TERMINAL DOMAIN-CONTAINING PROTEIN"/>
    <property type="match status" value="1"/>
</dbReference>
<protein>
    <submittedName>
        <fullName evidence="4">Uncharacterized protein</fullName>
    </submittedName>
</protein>
<dbReference type="EMBL" id="RQTK01000534">
    <property type="protein sequence ID" value="RUS78074.1"/>
    <property type="molecule type" value="Genomic_DNA"/>
</dbReference>
<dbReference type="SUPFAM" id="SSF48208">
    <property type="entry name" value="Six-hairpin glycosidases"/>
    <property type="match status" value="1"/>
</dbReference>
<dbReference type="InterPro" id="IPR054491">
    <property type="entry name" value="MGH1-like_GH"/>
</dbReference>
<dbReference type="PANTHER" id="PTHR10412">
    <property type="entry name" value="MANNOSYL-OLIGOSACCHARIDE GLUCOSIDASE"/>
    <property type="match status" value="1"/>
</dbReference>
<dbReference type="InterPro" id="IPR004888">
    <property type="entry name" value="Glycoside_hydrolase_63"/>
</dbReference>
<reference evidence="4 5" key="1">
    <citation type="submission" date="2019-01" db="EMBL/GenBank/DDBJ databases">
        <title>A draft genome assembly of the solar-powered sea slug Elysia chlorotica.</title>
        <authorList>
            <person name="Cai H."/>
            <person name="Li Q."/>
            <person name="Fang X."/>
            <person name="Li J."/>
            <person name="Curtis N.E."/>
            <person name="Altenburger A."/>
            <person name="Shibata T."/>
            <person name="Feng M."/>
            <person name="Maeda T."/>
            <person name="Schwartz J.A."/>
            <person name="Shigenobu S."/>
            <person name="Lundholm N."/>
            <person name="Nishiyama T."/>
            <person name="Yang H."/>
            <person name="Hasebe M."/>
            <person name="Li S."/>
            <person name="Pierce S.K."/>
            <person name="Wang J."/>
        </authorList>
    </citation>
    <scope>NUCLEOTIDE SEQUENCE [LARGE SCALE GENOMIC DNA]</scope>
    <source>
        <strain evidence="4">EC2010</strain>
        <tissue evidence="4">Whole organism of an adult</tissue>
    </source>
</reference>